<evidence type="ECO:0000313" key="1">
    <source>
        <dbReference type="Proteomes" id="UP000095287"/>
    </source>
</evidence>
<protein>
    <submittedName>
        <fullName evidence="2">Myosin motor domain-containing protein</fullName>
    </submittedName>
</protein>
<keyword evidence="1" id="KW-1185">Reference proteome</keyword>
<dbReference type="WBParaSite" id="L893_g11324.t1">
    <property type="protein sequence ID" value="L893_g11324.t1"/>
    <property type="gene ID" value="L893_g11324"/>
</dbReference>
<proteinExistence type="predicted"/>
<reference evidence="2" key="1">
    <citation type="submission" date="2016-11" db="UniProtKB">
        <authorList>
            <consortium name="WormBaseParasite"/>
        </authorList>
    </citation>
    <scope>IDENTIFICATION</scope>
</reference>
<dbReference type="AlphaFoldDB" id="A0A1I7Y0E9"/>
<accession>A0A1I7Y0E9</accession>
<sequence>MSGIAVKSYEQLESLIQTRPSGRLIVQARRRVAVKPDQQEKSDRVDVNAEIKQLYGRGESAVLHCVSSEM</sequence>
<dbReference type="Proteomes" id="UP000095287">
    <property type="component" value="Unplaced"/>
</dbReference>
<name>A0A1I7Y0E9_9BILA</name>
<evidence type="ECO:0000313" key="2">
    <source>
        <dbReference type="WBParaSite" id="L893_g11324.t1"/>
    </source>
</evidence>
<organism evidence="1 2">
    <name type="scientific">Steinernema glaseri</name>
    <dbReference type="NCBI Taxonomy" id="37863"/>
    <lineage>
        <taxon>Eukaryota</taxon>
        <taxon>Metazoa</taxon>
        <taxon>Ecdysozoa</taxon>
        <taxon>Nematoda</taxon>
        <taxon>Chromadorea</taxon>
        <taxon>Rhabditida</taxon>
        <taxon>Tylenchina</taxon>
        <taxon>Panagrolaimomorpha</taxon>
        <taxon>Strongyloidoidea</taxon>
        <taxon>Steinernematidae</taxon>
        <taxon>Steinernema</taxon>
    </lineage>
</organism>